<feature type="region of interest" description="Disordered" evidence="1">
    <location>
        <begin position="136"/>
        <end position="169"/>
    </location>
</feature>
<feature type="compositionally biased region" description="Polar residues" evidence="1">
    <location>
        <begin position="149"/>
        <end position="161"/>
    </location>
</feature>
<dbReference type="GeneID" id="37080859"/>
<accession>A0A318ZKF7</accession>
<feature type="region of interest" description="Disordered" evidence="1">
    <location>
        <begin position="365"/>
        <end position="443"/>
    </location>
</feature>
<reference evidence="2 3" key="1">
    <citation type="submission" date="2016-12" db="EMBL/GenBank/DDBJ databases">
        <title>The genomes of Aspergillus section Nigri reveals drivers in fungal speciation.</title>
        <authorList>
            <consortium name="DOE Joint Genome Institute"/>
            <person name="Vesth T.C."/>
            <person name="Nybo J."/>
            <person name="Theobald S."/>
            <person name="Brandl J."/>
            <person name="Frisvad J.C."/>
            <person name="Nielsen K.F."/>
            <person name="Lyhne E.K."/>
            <person name="Kogle M.E."/>
            <person name="Kuo A."/>
            <person name="Riley R."/>
            <person name="Clum A."/>
            <person name="Nolan M."/>
            <person name="Lipzen A."/>
            <person name="Salamov A."/>
            <person name="Henrissat B."/>
            <person name="Wiebenga A."/>
            <person name="De Vries R.P."/>
            <person name="Grigoriev I.V."/>
            <person name="Mortensen U.H."/>
            <person name="Andersen M.R."/>
            <person name="Baker S.E."/>
        </authorList>
    </citation>
    <scope>NUCLEOTIDE SEQUENCE [LARGE SCALE GENOMIC DNA]</scope>
    <source>
        <strain evidence="2 3">JOP 1030-1</strain>
    </source>
</reference>
<feature type="region of interest" description="Disordered" evidence="1">
    <location>
        <begin position="241"/>
        <end position="283"/>
    </location>
</feature>
<dbReference type="STRING" id="1450539.A0A318ZKF7"/>
<protein>
    <submittedName>
        <fullName evidence="2">Uncharacterized protein</fullName>
    </submittedName>
</protein>
<dbReference type="SUPFAM" id="SSF53474">
    <property type="entry name" value="alpha/beta-Hydrolases"/>
    <property type="match status" value="1"/>
</dbReference>
<feature type="compositionally biased region" description="Low complexity" evidence="1">
    <location>
        <begin position="392"/>
        <end position="413"/>
    </location>
</feature>
<sequence>MRQLFCSLPGLPSVRYYTAVLAWQPRSTRCFCRSARLASSTYSKYAINVPVGNNGQIALEVTHPNGSSVQNGNVIIYLPPGPVFNQSGMIDASEPSGHDTVSSAQDATGLSLAQALASSTLSTVVTINYRLGRAPSSQSQDALRIEPAASSTAEDTPTSTEPAAPEHGLYQYPTPIHDTLAGFDWVHQNLQPQRLGVIGTHIGGSLAIMLSLTEAQLVHAVAALEPVADWTALDDHCLQSVPEATEPSPPTATTTATTTTAAEGKRTAHSSRSRKPPIPTAPHDLVPLLHARRIYFTTPERYFDAFASPLLFLRTPAKDVPRLFPEYLTGPGYPIPVLQPKTSQELFEESVYKFYPSLSDSSMSALSAHTSSSSSSSSSESSPETPSPRPSPLLSYLSRKATAAATAATSATANQEHDEGEGGGGERGAVDDDEAANQSPVRRRRSVLRWPPYGLDYGISGPAVLNHPSRGVKRLDVTLPWVRVFARGGGGDGGGGGMVRNSSMLGAPSSVREILAKRKSRAGKRKTYADRVLAHQAVDVVDVMRRACFWGREKGFGESRVSLVEVGEEVWPASAEKFAGEWLREVMLEAAGKNKR</sequence>
<feature type="compositionally biased region" description="Low complexity" evidence="1">
    <location>
        <begin position="365"/>
        <end position="384"/>
    </location>
</feature>
<evidence type="ECO:0000313" key="2">
    <source>
        <dbReference type="EMBL" id="PYH45043.1"/>
    </source>
</evidence>
<dbReference type="AlphaFoldDB" id="A0A318ZKF7"/>
<proteinExistence type="predicted"/>
<dbReference type="Proteomes" id="UP000248349">
    <property type="component" value="Unassembled WGS sequence"/>
</dbReference>
<dbReference type="InterPro" id="IPR029058">
    <property type="entry name" value="AB_hydrolase_fold"/>
</dbReference>
<gene>
    <name evidence="2" type="ORF">BP01DRAFT_423594</name>
</gene>
<dbReference type="EMBL" id="KZ821233">
    <property type="protein sequence ID" value="PYH45043.1"/>
    <property type="molecule type" value="Genomic_DNA"/>
</dbReference>
<keyword evidence="3" id="KW-1185">Reference proteome</keyword>
<evidence type="ECO:0000313" key="3">
    <source>
        <dbReference type="Proteomes" id="UP000248349"/>
    </source>
</evidence>
<dbReference type="OrthoDB" id="5396420at2759"/>
<dbReference type="Gene3D" id="3.40.50.1820">
    <property type="entry name" value="alpha/beta hydrolase"/>
    <property type="match status" value="1"/>
</dbReference>
<dbReference type="RefSeq" id="XP_025431025.1">
    <property type="nucleotide sequence ID" value="XM_025579630.1"/>
</dbReference>
<evidence type="ECO:0000256" key="1">
    <source>
        <dbReference type="SAM" id="MobiDB-lite"/>
    </source>
</evidence>
<feature type="compositionally biased region" description="Low complexity" evidence="1">
    <location>
        <begin position="242"/>
        <end position="262"/>
    </location>
</feature>
<organism evidence="2 3">
    <name type="scientific">Aspergillus saccharolyticus JOP 1030-1</name>
    <dbReference type="NCBI Taxonomy" id="1450539"/>
    <lineage>
        <taxon>Eukaryota</taxon>
        <taxon>Fungi</taxon>
        <taxon>Dikarya</taxon>
        <taxon>Ascomycota</taxon>
        <taxon>Pezizomycotina</taxon>
        <taxon>Eurotiomycetes</taxon>
        <taxon>Eurotiomycetidae</taxon>
        <taxon>Eurotiales</taxon>
        <taxon>Aspergillaceae</taxon>
        <taxon>Aspergillus</taxon>
        <taxon>Aspergillus subgen. Circumdati</taxon>
    </lineage>
</organism>
<name>A0A318ZKF7_9EURO</name>